<evidence type="ECO:0000313" key="1">
    <source>
        <dbReference type="EMBL" id="KAF9470649.1"/>
    </source>
</evidence>
<reference evidence="1" key="1">
    <citation type="submission" date="2020-11" db="EMBL/GenBank/DDBJ databases">
        <authorList>
            <consortium name="DOE Joint Genome Institute"/>
            <person name="Ahrendt S."/>
            <person name="Riley R."/>
            <person name="Andreopoulos W."/>
            <person name="Labutti K."/>
            <person name="Pangilinan J."/>
            <person name="Ruiz-Duenas F.J."/>
            <person name="Barrasa J.M."/>
            <person name="Sanchez-Garcia M."/>
            <person name="Camarero S."/>
            <person name="Miyauchi S."/>
            <person name="Serrano A."/>
            <person name="Linde D."/>
            <person name="Babiker R."/>
            <person name="Drula E."/>
            <person name="Ayuso-Fernandez I."/>
            <person name="Pacheco R."/>
            <person name="Padilla G."/>
            <person name="Ferreira P."/>
            <person name="Barriuso J."/>
            <person name="Kellner H."/>
            <person name="Castanera R."/>
            <person name="Alfaro M."/>
            <person name="Ramirez L."/>
            <person name="Pisabarro A.G."/>
            <person name="Kuo A."/>
            <person name="Tritt A."/>
            <person name="Lipzen A."/>
            <person name="He G."/>
            <person name="Yan M."/>
            <person name="Ng V."/>
            <person name="Cullen D."/>
            <person name="Martin F."/>
            <person name="Rosso M.-N."/>
            <person name="Henrissat B."/>
            <person name="Hibbett D."/>
            <person name="Martinez A.T."/>
            <person name="Grigoriev I.V."/>
        </authorList>
    </citation>
    <scope>NUCLEOTIDE SEQUENCE</scope>
    <source>
        <strain evidence="1">CIRM-BRFM 674</strain>
    </source>
</reference>
<keyword evidence="2" id="KW-1185">Reference proteome</keyword>
<accession>A0A9P6CS30</accession>
<gene>
    <name evidence="1" type="ORF">BDN70DRAFT_901944</name>
</gene>
<comment type="caution">
    <text evidence="1">The sequence shown here is derived from an EMBL/GenBank/DDBJ whole genome shotgun (WGS) entry which is preliminary data.</text>
</comment>
<dbReference type="AlphaFoldDB" id="A0A9P6CS30"/>
<dbReference type="Proteomes" id="UP000807469">
    <property type="component" value="Unassembled WGS sequence"/>
</dbReference>
<sequence>MVKNDQEWVDAHPSIWVMLNNITPSGRNYCFGFAAFVEKCSYYRKLQPWSYIHTEILPKGSPEAFVSQCRGGGGGFFDGWVSGMMLYPAGGAGSGGGVVPACAVNFMYQPMLVNIVNIGISEGGGIQTQLASAISKRICSLPITAIKVAITGIIDATLPQTLPHMTQQPFWEVPTPKIENFQY</sequence>
<proteinExistence type="predicted"/>
<protein>
    <submittedName>
        <fullName evidence="1">Uncharacterized protein</fullName>
    </submittedName>
</protein>
<name>A0A9P6CS30_9AGAR</name>
<dbReference type="EMBL" id="MU155892">
    <property type="protein sequence ID" value="KAF9470649.1"/>
    <property type="molecule type" value="Genomic_DNA"/>
</dbReference>
<organism evidence="1 2">
    <name type="scientific">Pholiota conissans</name>
    <dbReference type="NCBI Taxonomy" id="109636"/>
    <lineage>
        <taxon>Eukaryota</taxon>
        <taxon>Fungi</taxon>
        <taxon>Dikarya</taxon>
        <taxon>Basidiomycota</taxon>
        <taxon>Agaricomycotina</taxon>
        <taxon>Agaricomycetes</taxon>
        <taxon>Agaricomycetidae</taxon>
        <taxon>Agaricales</taxon>
        <taxon>Agaricineae</taxon>
        <taxon>Strophariaceae</taxon>
        <taxon>Pholiota</taxon>
    </lineage>
</organism>
<evidence type="ECO:0000313" key="2">
    <source>
        <dbReference type="Proteomes" id="UP000807469"/>
    </source>
</evidence>